<protein>
    <submittedName>
        <fullName evidence="1">Uncharacterized protein</fullName>
    </submittedName>
</protein>
<dbReference type="OrthoDB" id="8768521at2"/>
<dbReference type="AlphaFoldDB" id="A0A4Q0YLE5"/>
<evidence type="ECO:0000313" key="1">
    <source>
        <dbReference type="EMBL" id="RXJ71205.1"/>
    </source>
</evidence>
<name>A0A4Q0YLE5_9GAMM</name>
<accession>A0A4Q0YLE5</accession>
<comment type="caution">
    <text evidence="1">The sequence shown here is derived from an EMBL/GenBank/DDBJ whole genome shotgun (WGS) entry which is preliminary data.</text>
</comment>
<dbReference type="EMBL" id="PEIB01000039">
    <property type="protein sequence ID" value="RXJ71205.1"/>
    <property type="molecule type" value="Genomic_DNA"/>
</dbReference>
<sequence length="241" mass="28081">MNDSTSLAINEFTFRYLYPLEDEKQWRPLNALEMACQRTRRQPGCSVDISELVTAALTHQQCPRESVIERLIFALAQVHLPNYVTTADAYGSHAEYPSPRSYYPLTFSVQCPDSPDCWREIDLENWQLNDASHRDTLWLADSIRLRVNTDFHIYNALYNRFRYGLFCLELGHCLRALTRRLARLGLTARLQRENHQFLLDITRADSTTDDDGVNLSRRTSGMFTMAFFPARSPQIFCNWTR</sequence>
<reference evidence="1 2" key="1">
    <citation type="submission" date="2017-10" db="EMBL/GenBank/DDBJ databases">
        <title>Nyctiphanis sp. nov., isolated from the stomach of the euphausiid Nyctiphanes simplex (Hansen, 1911) in the Gulf of California.</title>
        <authorList>
            <person name="Gomez-Gil B."/>
            <person name="Aguilar-Mendez M."/>
            <person name="Lopez-Cortes A."/>
            <person name="Gomez-Gutierrez J."/>
            <person name="Roque A."/>
            <person name="Lang E."/>
            <person name="Gonzalez-Castillo A."/>
        </authorList>
    </citation>
    <scope>NUCLEOTIDE SEQUENCE [LARGE SCALE GENOMIC DNA]</scope>
    <source>
        <strain evidence="1 2">CAIM 600</strain>
    </source>
</reference>
<gene>
    <name evidence="1" type="ORF">CS022_21300</name>
</gene>
<organism evidence="1 2">
    <name type="scientific">Veronia nyctiphanis</name>
    <dbReference type="NCBI Taxonomy" id="1278244"/>
    <lineage>
        <taxon>Bacteria</taxon>
        <taxon>Pseudomonadati</taxon>
        <taxon>Pseudomonadota</taxon>
        <taxon>Gammaproteobacteria</taxon>
        <taxon>Vibrionales</taxon>
        <taxon>Vibrionaceae</taxon>
        <taxon>Veronia</taxon>
    </lineage>
</organism>
<evidence type="ECO:0000313" key="2">
    <source>
        <dbReference type="Proteomes" id="UP000290287"/>
    </source>
</evidence>
<proteinExistence type="predicted"/>
<dbReference type="Proteomes" id="UP000290287">
    <property type="component" value="Unassembled WGS sequence"/>
</dbReference>
<keyword evidence="2" id="KW-1185">Reference proteome</keyword>
<dbReference type="RefSeq" id="WP_129123930.1">
    <property type="nucleotide sequence ID" value="NZ_PEIB01000039.1"/>
</dbReference>